<dbReference type="InterPro" id="IPR012347">
    <property type="entry name" value="Ferritin-like"/>
</dbReference>
<evidence type="ECO:0000256" key="2">
    <source>
        <dbReference type="SAM" id="SignalP"/>
    </source>
</evidence>
<dbReference type="PROSITE" id="PS51257">
    <property type="entry name" value="PROKAR_LIPOPROTEIN"/>
    <property type="match status" value="1"/>
</dbReference>
<sequence precursor="true">MRSITTRLAAALTALVATGLLAACGGPESSTGNDRSSQSDTPVITGQPAGYNAEDVAFAGNMVAHHQQAVDMAALVPERSTDPDLVALASRITAAQQAEINTLNVFLVQWKENPEAGTGGRGGHGQPMQGMVDDATMAKLKSLRGTQFDTLWLQSMINHHQGAIEMAEAEIANGANVDAVSMAKAMVTTQENEIGQMKKMLEGATP</sequence>
<evidence type="ECO:0000313" key="4">
    <source>
        <dbReference type="EMBL" id="AFM14985.1"/>
    </source>
</evidence>
<dbReference type="InterPro" id="IPR005183">
    <property type="entry name" value="DUF305_CopM-like"/>
</dbReference>
<dbReference type="PANTHER" id="PTHR36933:SF1">
    <property type="entry name" value="SLL0788 PROTEIN"/>
    <property type="match status" value="1"/>
</dbReference>
<dbReference type="Pfam" id="PF03713">
    <property type="entry name" value="DUF305"/>
    <property type="match status" value="1"/>
</dbReference>
<evidence type="ECO:0000313" key="5">
    <source>
        <dbReference type="Proteomes" id="UP000006057"/>
    </source>
</evidence>
<name>I4BCH8_MYCCN</name>
<reference evidence="4 5" key="1">
    <citation type="submission" date="2012-06" db="EMBL/GenBank/DDBJ databases">
        <title>Complete sequence of chromosome of Mycobacterium chubuense NBB4.</title>
        <authorList>
            <consortium name="US DOE Joint Genome Institute"/>
            <person name="Lucas S."/>
            <person name="Han J."/>
            <person name="Lapidus A."/>
            <person name="Cheng J.-F."/>
            <person name="Goodwin L."/>
            <person name="Pitluck S."/>
            <person name="Peters L."/>
            <person name="Mikhailova N."/>
            <person name="Teshima H."/>
            <person name="Detter J.C."/>
            <person name="Han C."/>
            <person name="Tapia R."/>
            <person name="Land M."/>
            <person name="Hauser L."/>
            <person name="Kyrpides N."/>
            <person name="Ivanova N."/>
            <person name="Pagani I."/>
            <person name="Mattes T."/>
            <person name="Holmes A."/>
            <person name="Rutledge P."/>
            <person name="Paulsen I."/>
            <person name="Coleman N."/>
            <person name="Woyke T."/>
        </authorList>
    </citation>
    <scope>NUCLEOTIDE SEQUENCE [LARGE SCALE GENOMIC DNA]</scope>
    <source>
        <strain evidence="4 5">NBB4</strain>
    </source>
</reference>
<accession>I4BCH8</accession>
<dbReference type="STRING" id="710421.Mycch_0159"/>
<feature type="region of interest" description="Disordered" evidence="1">
    <location>
        <begin position="26"/>
        <end position="48"/>
    </location>
</feature>
<gene>
    <name evidence="4" type="ordered locus">Mycch_0159</name>
</gene>
<evidence type="ECO:0000256" key="1">
    <source>
        <dbReference type="SAM" id="MobiDB-lite"/>
    </source>
</evidence>
<dbReference type="EMBL" id="CP003053">
    <property type="protein sequence ID" value="AFM14985.1"/>
    <property type="molecule type" value="Genomic_DNA"/>
</dbReference>
<feature type="chain" id="PRO_5003686545" description="DUF305 domain-containing protein" evidence="2">
    <location>
        <begin position="23"/>
        <end position="206"/>
    </location>
</feature>
<dbReference type="Proteomes" id="UP000006057">
    <property type="component" value="Chromosome"/>
</dbReference>
<keyword evidence="2" id="KW-0732">Signal</keyword>
<dbReference type="PATRIC" id="fig|710421.3.peg.151"/>
<protein>
    <recommendedName>
        <fullName evidence="3">DUF305 domain-containing protein</fullName>
    </recommendedName>
</protein>
<organism evidence="4 5">
    <name type="scientific">Mycolicibacterium chubuense (strain NBB4)</name>
    <name type="common">Mycobacterium chubuense</name>
    <dbReference type="NCBI Taxonomy" id="710421"/>
    <lineage>
        <taxon>Bacteria</taxon>
        <taxon>Bacillati</taxon>
        <taxon>Actinomycetota</taxon>
        <taxon>Actinomycetes</taxon>
        <taxon>Mycobacteriales</taxon>
        <taxon>Mycobacteriaceae</taxon>
        <taxon>Mycolicibacterium</taxon>
    </lineage>
</organism>
<dbReference type="RefSeq" id="WP_014813477.1">
    <property type="nucleotide sequence ID" value="NC_018027.1"/>
</dbReference>
<feature type="domain" description="DUF305" evidence="3">
    <location>
        <begin position="55"/>
        <end position="201"/>
    </location>
</feature>
<keyword evidence="5" id="KW-1185">Reference proteome</keyword>
<feature type="compositionally biased region" description="Polar residues" evidence="1">
    <location>
        <begin position="28"/>
        <end position="44"/>
    </location>
</feature>
<dbReference type="HOGENOM" id="CLU_074343_1_1_11"/>
<dbReference type="AlphaFoldDB" id="I4BCH8"/>
<feature type="signal peptide" evidence="2">
    <location>
        <begin position="1"/>
        <end position="22"/>
    </location>
</feature>
<dbReference type="PANTHER" id="PTHR36933">
    <property type="entry name" value="SLL0788 PROTEIN"/>
    <property type="match status" value="1"/>
</dbReference>
<proteinExistence type="predicted"/>
<evidence type="ECO:0000259" key="3">
    <source>
        <dbReference type="Pfam" id="PF03713"/>
    </source>
</evidence>
<dbReference type="KEGG" id="mcb:Mycch_0159"/>
<dbReference type="OrthoDB" id="26872at2"/>
<dbReference type="Gene3D" id="1.20.1260.10">
    <property type="match status" value="1"/>
</dbReference>
<dbReference type="eggNOG" id="COG3544">
    <property type="taxonomic scope" value="Bacteria"/>
</dbReference>